<protein>
    <recommendedName>
        <fullName evidence="5">Putative pyruvate, phosphate dikinase regulatory protein</fullName>
        <shortName evidence="5">PPDK regulatory protein</shortName>
        <ecNumber evidence="5">2.7.11.32</ecNumber>
        <ecNumber evidence="5">2.7.4.27</ecNumber>
    </recommendedName>
</protein>
<comment type="function">
    <text evidence="5">Bifunctional serine/threonine kinase and phosphorylase involved in the regulation of the pyruvate, phosphate dikinase (PPDK) by catalyzing its phosphorylation/dephosphorylation.</text>
</comment>
<organism evidence="6 7">
    <name type="scientific">Kaustia mangrovi</name>
    <dbReference type="NCBI Taxonomy" id="2593653"/>
    <lineage>
        <taxon>Bacteria</taxon>
        <taxon>Pseudomonadati</taxon>
        <taxon>Pseudomonadota</taxon>
        <taxon>Alphaproteobacteria</taxon>
        <taxon>Hyphomicrobiales</taxon>
        <taxon>Parvibaculaceae</taxon>
        <taxon>Kaustia</taxon>
    </lineage>
</organism>
<evidence type="ECO:0000313" key="6">
    <source>
        <dbReference type="EMBL" id="QPC45309.1"/>
    </source>
</evidence>
<dbReference type="InterPro" id="IPR026565">
    <property type="entry name" value="PPDK_reg"/>
</dbReference>
<dbReference type="GO" id="GO:0004674">
    <property type="term" value="F:protein serine/threonine kinase activity"/>
    <property type="evidence" value="ECO:0007669"/>
    <property type="project" value="UniProtKB-UniRule"/>
</dbReference>
<dbReference type="Pfam" id="PF03618">
    <property type="entry name" value="Kinase-PPPase"/>
    <property type="match status" value="1"/>
</dbReference>
<comment type="catalytic activity">
    <reaction evidence="5">
        <text>N(tele)-phospho-L-histidyl/L-threonyl-[pyruvate, phosphate dikinase] + ADP = N(tele)-phospho-L-histidyl/O-phospho-L-threonyl-[pyruvate, phosphate dikinase] + AMP + H(+)</text>
        <dbReference type="Rhea" id="RHEA:43692"/>
        <dbReference type="Rhea" id="RHEA-COMP:10650"/>
        <dbReference type="Rhea" id="RHEA-COMP:10651"/>
        <dbReference type="ChEBI" id="CHEBI:15378"/>
        <dbReference type="ChEBI" id="CHEBI:30013"/>
        <dbReference type="ChEBI" id="CHEBI:61977"/>
        <dbReference type="ChEBI" id="CHEBI:83586"/>
        <dbReference type="ChEBI" id="CHEBI:456215"/>
        <dbReference type="ChEBI" id="CHEBI:456216"/>
        <dbReference type="EC" id="2.7.11.32"/>
    </reaction>
</comment>
<sequence length="289" mass="32432">MLSAHHEAVSVNSRVKTFYHIHLISDSTGETLNTVARAAAAHYERFHPIEHTYALVRTPKQLHRVLQEVEGNPGIVLFTLVDDGLRRELETRCRMLEVPCISVLDPVVATLATYLNAQSEPRIGAQHTLDSEYFRRIEALNYTMLHDDGQHAETLDAADVVLVGVSRTSKTPTSMYLANRGIKAANVPVVPNVPLPATLEEARHPLIVGLVASPERIAQIRRNRLISLNQDEETPYVDREAITEELVATRRLCGRNNWPLIDVTRRSIEETAAAILNLLSERQYERSAQ</sequence>
<dbReference type="NCBIfam" id="NF003742">
    <property type="entry name" value="PRK05339.1"/>
    <property type="match status" value="1"/>
</dbReference>
<dbReference type="GO" id="GO:0016776">
    <property type="term" value="F:phosphotransferase activity, phosphate group as acceptor"/>
    <property type="evidence" value="ECO:0007669"/>
    <property type="project" value="UniProtKB-UniRule"/>
</dbReference>
<dbReference type="GO" id="GO:0043531">
    <property type="term" value="F:ADP binding"/>
    <property type="evidence" value="ECO:0007669"/>
    <property type="project" value="UniProtKB-UniRule"/>
</dbReference>
<evidence type="ECO:0000256" key="1">
    <source>
        <dbReference type="ARBA" id="ARBA00022527"/>
    </source>
</evidence>
<dbReference type="AlphaFoldDB" id="A0A7S8C8F2"/>
<comment type="similarity">
    <text evidence="5">Belongs to the pyruvate, phosphate/water dikinase regulatory protein family. PDRP subfamily.</text>
</comment>
<keyword evidence="7" id="KW-1185">Reference proteome</keyword>
<dbReference type="HAMAP" id="MF_00921">
    <property type="entry name" value="PDRP"/>
    <property type="match status" value="1"/>
</dbReference>
<dbReference type="EMBL" id="CP058214">
    <property type="protein sequence ID" value="QPC45309.1"/>
    <property type="molecule type" value="Genomic_DNA"/>
</dbReference>
<dbReference type="KEGG" id="kmn:HW532_12025"/>
<keyword evidence="3 5" id="KW-0547">Nucleotide-binding</keyword>
<keyword evidence="1 5" id="KW-0723">Serine/threonine-protein kinase</keyword>
<dbReference type="PANTHER" id="PTHR31756">
    <property type="entry name" value="PYRUVATE, PHOSPHATE DIKINASE REGULATORY PROTEIN 1, CHLOROPLASTIC"/>
    <property type="match status" value="1"/>
</dbReference>
<dbReference type="EC" id="2.7.4.27" evidence="5"/>
<dbReference type="Proteomes" id="UP000593594">
    <property type="component" value="Chromosome"/>
</dbReference>
<dbReference type="RefSeq" id="WP_213164542.1">
    <property type="nucleotide sequence ID" value="NZ_CP058214.1"/>
</dbReference>
<evidence type="ECO:0000256" key="2">
    <source>
        <dbReference type="ARBA" id="ARBA00022679"/>
    </source>
</evidence>
<proteinExistence type="inferred from homology"/>
<dbReference type="EC" id="2.7.11.32" evidence="5"/>
<gene>
    <name evidence="6" type="ORF">HW532_12025</name>
</gene>
<name>A0A7S8C8F2_9HYPH</name>
<reference evidence="6 7" key="1">
    <citation type="submission" date="2020-06" db="EMBL/GenBank/DDBJ databases">
        <title>Genome sequence of 2 isolates from Red Sea Mangroves.</title>
        <authorList>
            <person name="Sefrji F."/>
            <person name="Michoud G."/>
            <person name="Merlino G."/>
            <person name="Daffonchio D."/>
        </authorList>
    </citation>
    <scope>NUCLEOTIDE SEQUENCE [LARGE SCALE GENOMIC DNA]</scope>
    <source>
        <strain evidence="6 7">R1DC25</strain>
    </source>
</reference>
<evidence type="ECO:0000256" key="3">
    <source>
        <dbReference type="ARBA" id="ARBA00022741"/>
    </source>
</evidence>
<evidence type="ECO:0000313" key="7">
    <source>
        <dbReference type="Proteomes" id="UP000593594"/>
    </source>
</evidence>
<keyword evidence="2 5" id="KW-0808">Transferase</keyword>
<keyword evidence="4 5" id="KW-0418">Kinase</keyword>
<evidence type="ECO:0000256" key="4">
    <source>
        <dbReference type="ARBA" id="ARBA00022777"/>
    </source>
</evidence>
<dbReference type="InterPro" id="IPR005177">
    <property type="entry name" value="Kinase-pyrophosphorylase"/>
</dbReference>
<evidence type="ECO:0000256" key="5">
    <source>
        <dbReference type="HAMAP-Rule" id="MF_00921"/>
    </source>
</evidence>
<accession>A0A7S8C8F2</accession>
<dbReference type="PANTHER" id="PTHR31756:SF3">
    <property type="entry name" value="PYRUVATE, PHOSPHATE DIKINASE REGULATORY PROTEIN 1, CHLOROPLASTIC"/>
    <property type="match status" value="1"/>
</dbReference>
<dbReference type="GO" id="GO:0005524">
    <property type="term" value="F:ATP binding"/>
    <property type="evidence" value="ECO:0007669"/>
    <property type="project" value="InterPro"/>
</dbReference>
<feature type="binding site" evidence="5">
    <location>
        <begin position="164"/>
        <end position="171"/>
    </location>
    <ligand>
        <name>ADP</name>
        <dbReference type="ChEBI" id="CHEBI:456216"/>
    </ligand>
</feature>
<comment type="catalytic activity">
    <reaction evidence="5">
        <text>N(tele)-phospho-L-histidyl/O-phospho-L-threonyl-[pyruvate, phosphate dikinase] + phosphate + H(+) = N(tele)-phospho-L-histidyl/L-threonyl-[pyruvate, phosphate dikinase] + diphosphate</text>
        <dbReference type="Rhea" id="RHEA:43696"/>
        <dbReference type="Rhea" id="RHEA-COMP:10650"/>
        <dbReference type="Rhea" id="RHEA-COMP:10651"/>
        <dbReference type="ChEBI" id="CHEBI:15378"/>
        <dbReference type="ChEBI" id="CHEBI:30013"/>
        <dbReference type="ChEBI" id="CHEBI:33019"/>
        <dbReference type="ChEBI" id="CHEBI:43474"/>
        <dbReference type="ChEBI" id="CHEBI:61977"/>
        <dbReference type="ChEBI" id="CHEBI:83586"/>
        <dbReference type="EC" id="2.7.4.27"/>
    </reaction>
</comment>